<comment type="caution">
    <text evidence="6">The sequence shown here is derived from an EMBL/GenBank/DDBJ whole genome shotgun (WGS) entry which is preliminary data.</text>
</comment>
<dbReference type="InterPro" id="IPR000214">
    <property type="entry name" value="Znf_DNA_glyclase/AP_lyase"/>
</dbReference>
<evidence type="ECO:0000256" key="3">
    <source>
        <dbReference type="ARBA" id="ARBA00022833"/>
    </source>
</evidence>
<gene>
    <name evidence="6" type="ORF">GHK86_01935</name>
</gene>
<keyword evidence="3" id="KW-0862">Zinc</keyword>
<dbReference type="InterPro" id="IPR010979">
    <property type="entry name" value="Ribosomal_uS13-like_H2TH"/>
</dbReference>
<evidence type="ECO:0000256" key="2">
    <source>
        <dbReference type="ARBA" id="ARBA00022771"/>
    </source>
</evidence>
<reference evidence="6 7" key="1">
    <citation type="submission" date="2019-11" db="EMBL/GenBank/DDBJ databases">
        <title>Acidiferrimicrobium australis gen. nov., sp. nov., an acidophilic and obligately heterotrophic, member of the Actinobacteria that catalyses dissimilatory oxido- reduction of iron isolated from metal-rich acidic water in Chile.</title>
        <authorList>
            <person name="Gonzalez D."/>
            <person name="Huber K."/>
            <person name="Hedrich S."/>
            <person name="Rojas-Villalobos C."/>
            <person name="Quatrini R."/>
            <person name="Dinamarca M.A."/>
            <person name="Schwarz A."/>
            <person name="Canales C."/>
            <person name="Nancucheo I."/>
        </authorList>
    </citation>
    <scope>NUCLEOTIDE SEQUENCE [LARGE SCALE GENOMIC DNA]</scope>
    <source>
        <strain evidence="6 7">USS-CCA1</strain>
    </source>
</reference>
<accession>A0ABW9QSZ1</accession>
<protein>
    <submittedName>
        <fullName evidence="6">Fpg/Nei family DNA glycosylase</fullName>
    </submittedName>
</protein>
<proteinExistence type="predicted"/>
<evidence type="ECO:0000256" key="1">
    <source>
        <dbReference type="ARBA" id="ARBA00022723"/>
    </source>
</evidence>
<feature type="domain" description="FPG-type" evidence="5">
    <location>
        <begin position="99"/>
        <end position="131"/>
    </location>
</feature>
<dbReference type="PANTHER" id="PTHR42697">
    <property type="entry name" value="ENDONUCLEASE 8"/>
    <property type="match status" value="1"/>
</dbReference>
<evidence type="ECO:0000256" key="4">
    <source>
        <dbReference type="PROSITE-ProRule" id="PRU00391"/>
    </source>
</evidence>
<dbReference type="Gene3D" id="1.10.8.50">
    <property type="match status" value="1"/>
</dbReference>
<keyword evidence="7" id="KW-1185">Reference proteome</keyword>
<dbReference type="SUPFAM" id="SSF57716">
    <property type="entry name" value="Glucocorticoid receptor-like (DNA-binding domain)"/>
    <property type="match status" value="1"/>
</dbReference>
<dbReference type="PANTHER" id="PTHR42697:SF1">
    <property type="entry name" value="ENDONUCLEASE 8"/>
    <property type="match status" value="1"/>
</dbReference>
<sequence length="137" mass="15293">PLRPDADGTAVWPRLARRRGPIGVALMDQSCVAGVGNVYRAEALWVHRIHPERPCATLSPEEWSGMWATLVTMLRAGLREGRIATVRPGDAVPDGRTRWVYKQERCARCGGTVRRWDLAGRWAYACETCQPPWPAVS</sequence>
<dbReference type="InterPro" id="IPR015886">
    <property type="entry name" value="H2TH_FPG"/>
</dbReference>
<dbReference type="SMART" id="SM01232">
    <property type="entry name" value="H2TH"/>
    <property type="match status" value="1"/>
</dbReference>
<keyword evidence="2 4" id="KW-0863">Zinc-finger</keyword>
<dbReference type="SUPFAM" id="SSF46946">
    <property type="entry name" value="S13-like H2TH domain"/>
    <property type="match status" value="1"/>
</dbReference>
<evidence type="ECO:0000313" key="6">
    <source>
        <dbReference type="EMBL" id="MST31493.1"/>
    </source>
</evidence>
<name>A0ABW9QSZ1_9ACTN</name>
<dbReference type="PROSITE" id="PS51066">
    <property type="entry name" value="ZF_FPG_2"/>
    <property type="match status" value="1"/>
</dbReference>
<evidence type="ECO:0000259" key="5">
    <source>
        <dbReference type="PROSITE" id="PS51066"/>
    </source>
</evidence>
<dbReference type="Proteomes" id="UP000437736">
    <property type="component" value="Unassembled WGS sequence"/>
</dbReference>
<organism evidence="6 7">
    <name type="scientific">Acidiferrimicrobium australe</name>
    <dbReference type="NCBI Taxonomy" id="2664430"/>
    <lineage>
        <taxon>Bacteria</taxon>
        <taxon>Bacillati</taxon>
        <taxon>Actinomycetota</taxon>
        <taxon>Acidimicrobiia</taxon>
        <taxon>Acidimicrobiales</taxon>
        <taxon>Acidimicrobiaceae</taxon>
        <taxon>Acidiferrimicrobium</taxon>
    </lineage>
</organism>
<dbReference type="Pfam" id="PF06831">
    <property type="entry name" value="H2TH"/>
    <property type="match status" value="1"/>
</dbReference>
<keyword evidence="1" id="KW-0479">Metal-binding</keyword>
<dbReference type="EMBL" id="WJHE01000081">
    <property type="protein sequence ID" value="MST31493.1"/>
    <property type="molecule type" value="Genomic_DNA"/>
</dbReference>
<feature type="non-terminal residue" evidence="6">
    <location>
        <position position="1"/>
    </location>
</feature>
<evidence type="ECO:0000313" key="7">
    <source>
        <dbReference type="Proteomes" id="UP000437736"/>
    </source>
</evidence>